<dbReference type="PANTHER" id="PTHR12603">
    <property type="entry name" value="CCR4-NOT TRANSCRIPTION COMPLEX RELATED"/>
    <property type="match status" value="1"/>
</dbReference>
<dbReference type="AlphaFoldDB" id="A0A9Q0K1I2"/>
<dbReference type="GO" id="GO:0004842">
    <property type="term" value="F:ubiquitin-protein transferase activity"/>
    <property type="evidence" value="ECO:0007669"/>
    <property type="project" value="InterPro"/>
</dbReference>
<dbReference type="InterPro" id="IPR039515">
    <property type="entry name" value="NOT4_mRING-HC-C4C4"/>
</dbReference>
<dbReference type="FunFam" id="3.30.40.10:FF:000383">
    <property type="entry name" value="RING/U-box superfamily protein"/>
    <property type="match status" value="1"/>
</dbReference>
<dbReference type="Pfam" id="PF14570">
    <property type="entry name" value="zf-RING_4"/>
    <property type="match status" value="1"/>
</dbReference>
<keyword evidence="1" id="KW-0479">Metal-binding</keyword>
<dbReference type="OrthoDB" id="1923159at2759"/>
<sequence length="392" mass="43004">MVSDSIVNGPAPAILKDFAKKKRSNRTAKLKQCKLDARREQWLSQVKNKGCKEESNGEGVSPPPYLRQNDERKRSLNKLETRTRGEENERSSFRDSDLESLENSPSGSILGANDSRKDRPGSSSGSSRSSSSGGCYSGSVSEEEEDDGCLDDWEAVADALAADDKRHQPNSKPPAEPKTPVGLTDSHEPPSKTYGAESLKPECHGTNSRVAANSLAWSPDDACRPQSLPNLSKLHSFTMNTEGHCGRGAVIWACRSIISPPSSCPICFEDLDLTDSSFLPCSCGFRLCLFCHKRILEADGRCPGCRKQYDPSIGDMGVNGVVLPIRLARSCSMVFLSVLLLSCINSVSDWFKDSFSFLGKFVKELMLLRHDGHGSGWKVYETGRSIKYRVNL</sequence>
<evidence type="ECO:0000313" key="4">
    <source>
        <dbReference type="EMBL" id="KAJ4960379.1"/>
    </source>
</evidence>
<dbReference type="GO" id="GO:0016567">
    <property type="term" value="P:protein ubiquitination"/>
    <property type="evidence" value="ECO:0007669"/>
    <property type="project" value="TreeGrafter"/>
</dbReference>
<keyword evidence="5" id="KW-1185">Reference proteome</keyword>
<dbReference type="PANTHER" id="PTHR12603:SF0">
    <property type="entry name" value="CCR4-NOT TRANSCRIPTION COMPLEX SUBUNIT 4"/>
    <property type="match status" value="1"/>
</dbReference>
<keyword evidence="1" id="KW-0863">Zinc-finger</keyword>
<evidence type="ECO:0000256" key="1">
    <source>
        <dbReference type="PROSITE-ProRule" id="PRU00175"/>
    </source>
</evidence>
<evidence type="ECO:0000256" key="2">
    <source>
        <dbReference type="SAM" id="MobiDB-lite"/>
    </source>
</evidence>
<dbReference type="PROSITE" id="PS50089">
    <property type="entry name" value="ZF_RING_2"/>
    <property type="match status" value="1"/>
</dbReference>
<evidence type="ECO:0000259" key="3">
    <source>
        <dbReference type="PROSITE" id="PS50089"/>
    </source>
</evidence>
<feature type="compositionally biased region" description="Basic and acidic residues" evidence="2">
    <location>
        <begin position="68"/>
        <end position="97"/>
    </location>
</feature>
<evidence type="ECO:0000313" key="5">
    <source>
        <dbReference type="Proteomes" id="UP001141806"/>
    </source>
</evidence>
<feature type="region of interest" description="Disordered" evidence="2">
    <location>
        <begin position="45"/>
        <end position="148"/>
    </location>
</feature>
<organism evidence="4 5">
    <name type="scientific">Protea cynaroides</name>
    <dbReference type="NCBI Taxonomy" id="273540"/>
    <lineage>
        <taxon>Eukaryota</taxon>
        <taxon>Viridiplantae</taxon>
        <taxon>Streptophyta</taxon>
        <taxon>Embryophyta</taxon>
        <taxon>Tracheophyta</taxon>
        <taxon>Spermatophyta</taxon>
        <taxon>Magnoliopsida</taxon>
        <taxon>Proteales</taxon>
        <taxon>Proteaceae</taxon>
        <taxon>Protea</taxon>
    </lineage>
</organism>
<name>A0A9Q0K1I2_9MAGN</name>
<dbReference type="EMBL" id="JAMYWD010000009">
    <property type="protein sequence ID" value="KAJ4960379.1"/>
    <property type="molecule type" value="Genomic_DNA"/>
</dbReference>
<dbReference type="Gene3D" id="3.30.40.10">
    <property type="entry name" value="Zinc/RING finger domain, C3HC4 (zinc finger)"/>
    <property type="match status" value="1"/>
</dbReference>
<comment type="caution">
    <text evidence="4">The sequence shown here is derived from an EMBL/GenBank/DDBJ whole genome shotgun (WGS) entry which is preliminary data.</text>
</comment>
<proteinExistence type="predicted"/>
<dbReference type="GO" id="GO:0008270">
    <property type="term" value="F:zinc ion binding"/>
    <property type="evidence" value="ECO:0007669"/>
    <property type="project" value="UniProtKB-KW"/>
</dbReference>
<protein>
    <recommendedName>
        <fullName evidence="3">RING-type domain-containing protein</fullName>
    </recommendedName>
</protein>
<feature type="domain" description="RING-type" evidence="3">
    <location>
        <begin position="264"/>
        <end position="306"/>
    </location>
</feature>
<feature type="compositionally biased region" description="Low complexity" evidence="2">
    <location>
        <begin position="121"/>
        <end position="140"/>
    </location>
</feature>
<dbReference type="InterPro" id="IPR001841">
    <property type="entry name" value="Znf_RING"/>
</dbReference>
<dbReference type="Proteomes" id="UP001141806">
    <property type="component" value="Unassembled WGS sequence"/>
</dbReference>
<dbReference type="CDD" id="cd16618">
    <property type="entry name" value="mRING-HC-C4C4_CNOT4"/>
    <property type="match status" value="1"/>
</dbReference>
<feature type="region of interest" description="Disordered" evidence="2">
    <location>
        <begin position="163"/>
        <end position="202"/>
    </location>
</feature>
<dbReference type="SUPFAM" id="SSF57850">
    <property type="entry name" value="RING/U-box"/>
    <property type="match status" value="1"/>
</dbReference>
<keyword evidence="1" id="KW-0862">Zinc</keyword>
<reference evidence="4" key="1">
    <citation type="journal article" date="2023" name="Plant J.">
        <title>The genome of the king protea, Protea cynaroides.</title>
        <authorList>
            <person name="Chang J."/>
            <person name="Duong T.A."/>
            <person name="Schoeman C."/>
            <person name="Ma X."/>
            <person name="Roodt D."/>
            <person name="Barker N."/>
            <person name="Li Z."/>
            <person name="Van de Peer Y."/>
            <person name="Mizrachi E."/>
        </authorList>
    </citation>
    <scope>NUCLEOTIDE SEQUENCE</scope>
    <source>
        <tissue evidence="4">Young leaves</tissue>
    </source>
</reference>
<accession>A0A9Q0K1I2</accession>
<dbReference type="GO" id="GO:0030014">
    <property type="term" value="C:CCR4-NOT complex"/>
    <property type="evidence" value="ECO:0007669"/>
    <property type="project" value="InterPro"/>
</dbReference>
<dbReference type="InterPro" id="IPR013083">
    <property type="entry name" value="Znf_RING/FYVE/PHD"/>
</dbReference>
<gene>
    <name evidence="4" type="ORF">NE237_020289</name>
</gene>
<dbReference type="InterPro" id="IPR039780">
    <property type="entry name" value="Mot2"/>
</dbReference>